<keyword evidence="2" id="KW-1185">Reference proteome</keyword>
<accession>A0A1Y3B9S5</accession>
<dbReference type="Proteomes" id="UP000194236">
    <property type="component" value="Unassembled WGS sequence"/>
</dbReference>
<sequence length="82" mass="9673">MHVIVIIINICCHEGEIIAHYQIKDFGSHKKFKSAIKLLLQGQVVRANTYIFFDYVMKIKQKYFNFNKTNKMIPGKQQRQPS</sequence>
<proteinExistence type="predicted"/>
<comment type="caution">
    <text evidence="1">The sequence shown here is derived from an EMBL/GenBank/DDBJ whole genome shotgun (WGS) entry which is preliminary data.</text>
</comment>
<dbReference type="AlphaFoldDB" id="A0A1Y3B9S5"/>
<evidence type="ECO:0000313" key="1">
    <source>
        <dbReference type="EMBL" id="OTF76937.1"/>
    </source>
</evidence>
<organism evidence="1 2">
    <name type="scientific">Euroglyphus maynei</name>
    <name type="common">Mayne's house dust mite</name>
    <dbReference type="NCBI Taxonomy" id="6958"/>
    <lineage>
        <taxon>Eukaryota</taxon>
        <taxon>Metazoa</taxon>
        <taxon>Ecdysozoa</taxon>
        <taxon>Arthropoda</taxon>
        <taxon>Chelicerata</taxon>
        <taxon>Arachnida</taxon>
        <taxon>Acari</taxon>
        <taxon>Acariformes</taxon>
        <taxon>Sarcoptiformes</taxon>
        <taxon>Astigmata</taxon>
        <taxon>Psoroptidia</taxon>
        <taxon>Analgoidea</taxon>
        <taxon>Pyroglyphidae</taxon>
        <taxon>Pyroglyphinae</taxon>
        <taxon>Euroglyphus</taxon>
    </lineage>
</organism>
<protein>
    <submittedName>
        <fullName evidence="1">Uncharacterized protein</fullName>
    </submittedName>
</protein>
<dbReference type="EMBL" id="MUJZ01035113">
    <property type="protein sequence ID" value="OTF76937.1"/>
    <property type="molecule type" value="Genomic_DNA"/>
</dbReference>
<evidence type="ECO:0000313" key="2">
    <source>
        <dbReference type="Proteomes" id="UP000194236"/>
    </source>
</evidence>
<gene>
    <name evidence="1" type="ORF">BLA29_012904</name>
</gene>
<name>A0A1Y3B9S5_EURMA</name>
<reference evidence="1 2" key="1">
    <citation type="submission" date="2017-03" db="EMBL/GenBank/DDBJ databases">
        <title>Genome Survey of Euroglyphus maynei.</title>
        <authorList>
            <person name="Arlian L.G."/>
            <person name="Morgan M.S."/>
            <person name="Rider S.D."/>
        </authorList>
    </citation>
    <scope>NUCLEOTIDE SEQUENCE [LARGE SCALE GENOMIC DNA]</scope>
    <source>
        <strain evidence="1">Arlian Lab</strain>
        <tissue evidence="1">Whole body</tissue>
    </source>
</reference>